<keyword evidence="3 5" id="KW-0949">S-adenosyl-L-methionine</keyword>
<keyword evidence="7" id="KW-1133">Transmembrane helix</keyword>
<feature type="domain" description="Protein arginine N-methyltransferase" evidence="8">
    <location>
        <begin position="371"/>
        <end position="462"/>
    </location>
</feature>
<sequence length="724" mass="80762">MPNATTRPKRTRRHRRAQREDAVRNELVSRSLESAQQCLFSQDYGTAFVHYLLALNLAPALKDFANESFRFTLFRWADELDSLGRIQDLFNCYEQAMELFPVDEVIVNSMGEHLFRMGFRDEAAGHFYKALKLRPDFPEAKENFYRVANWLVERWHFLMLNDHGRNHKYQLAIKKAVEEGCSSVLDIGTGTGILGMCAKMAGAAEVYACELSKTMYELACEVLSANGMADSIKIVHLKSLDMKIPKDIPNRVSLVVTETVDAGLFGEGIIETLIHAWKHLLLPPPSTHQPLSSPSQTGRVIPAGATVFGVAVQCREIRRHHRLCASSVGGLDLSAVGQIYSPVSCLADTEDSTEPYTTERLSRLRGGYIQLTHPFTALDIDFNNLQELEGLCSREVMQLRLCVTQEGVLDALAVWFQLHLDQDNHLSTGPQEDTCWEQAIYPIQNTVKCGDEILVEVSCKDSYLRLCCAAIIRDGHTFHMDNVTPKILTASPEAELCSALAGLQTSQEKPCAFMLESAEIALLNNTAYHNSFQRAMSKLLVSLKSTRRSDTELDPIYVLDVSEGFSVLSLIISPGLVQAYSSVEKEHHQTMLRLLAKGNGVLESTLEFWLSHVEDDSAVLQRPATEKLWSAIILDCIETCGLIRQKMLEKATLARCLLEDGGQIFPERIVIHGMLVESDTLLRESAVQGTEPTLGFNIAPFINQFTVCLALSILCLLFISCPCV</sequence>
<dbReference type="SUPFAM" id="SSF48452">
    <property type="entry name" value="TPR-like"/>
    <property type="match status" value="1"/>
</dbReference>
<dbReference type="InterPro" id="IPR019734">
    <property type="entry name" value="TPR_rpt"/>
</dbReference>
<evidence type="ECO:0000256" key="4">
    <source>
        <dbReference type="PROSITE-ProRule" id="PRU00339"/>
    </source>
</evidence>
<dbReference type="InterPro" id="IPR011990">
    <property type="entry name" value="TPR-like_helical_dom_sf"/>
</dbReference>
<evidence type="ECO:0000256" key="1">
    <source>
        <dbReference type="ARBA" id="ARBA00022603"/>
    </source>
</evidence>
<evidence type="ECO:0000256" key="2">
    <source>
        <dbReference type="ARBA" id="ARBA00022679"/>
    </source>
</evidence>
<dbReference type="GO" id="GO:0016274">
    <property type="term" value="F:protein-arginine N-methyltransferase activity"/>
    <property type="evidence" value="ECO:0007669"/>
    <property type="project" value="InterPro"/>
</dbReference>
<keyword evidence="2 5" id="KW-0808">Transferase</keyword>
<dbReference type="Pfam" id="PF06325">
    <property type="entry name" value="PrmA"/>
    <property type="match status" value="1"/>
</dbReference>
<dbReference type="PROSITE" id="PS50005">
    <property type="entry name" value="TPR"/>
    <property type="match status" value="1"/>
</dbReference>
<evidence type="ECO:0000313" key="9">
    <source>
        <dbReference type="Ensembl" id="ENSCCRP00015056517.1"/>
    </source>
</evidence>
<dbReference type="FunFam" id="2.70.160.11:FF:000023">
    <property type="entry name" value="Protein arginine methyltransferase 9"/>
    <property type="match status" value="1"/>
</dbReference>
<organism evidence="9 10">
    <name type="scientific">Cyprinus carpio</name>
    <name type="common">Common carp</name>
    <dbReference type="NCBI Taxonomy" id="7962"/>
    <lineage>
        <taxon>Eukaryota</taxon>
        <taxon>Metazoa</taxon>
        <taxon>Chordata</taxon>
        <taxon>Craniata</taxon>
        <taxon>Vertebrata</taxon>
        <taxon>Euteleostomi</taxon>
        <taxon>Actinopterygii</taxon>
        <taxon>Neopterygii</taxon>
        <taxon>Teleostei</taxon>
        <taxon>Ostariophysi</taxon>
        <taxon>Cypriniformes</taxon>
        <taxon>Cyprinidae</taxon>
        <taxon>Cyprininae</taxon>
        <taxon>Cyprinus</taxon>
    </lineage>
</organism>
<evidence type="ECO:0000256" key="5">
    <source>
        <dbReference type="PROSITE-ProRule" id="PRU01015"/>
    </source>
</evidence>
<reference evidence="9" key="1">
    <citation type="submission" date="2025-08" db="UniProtKB">
        <authorList>
            <consortium name="Ensembl"/>
        </authorList>
    </citation>
    <scope>IDENTIFICATION</scope>
</reference>
<evidence type="ECO:0000313" key="10">
    <source>
        <dbReference type="Proteomes" id="UP000694700"/>
    </source>
</evidence>
<evidence type="ECO:0000259" key="8">
    <source>
        <dbReference type="Pfam" id="PF22528"/>
    </source>
</evidence>
<keyword evidence="1 5" id="KW-0489">Methyltransferase</keyword>
<feature type="region of interest" description="Disordered" evidence="6">
    <location>
        <begin position="1"/>
        <end position="22"/>
    </location>
</feature>
<dbReference type="InterPro" id="IPR055135">
    <property type="entry name" value="PRMT_dom"/>
</dbReference>
<dbReference type="Ensembl" id="ENSCCRT00015058384.1">
    <property type="protein sequence ID" value="ENSCCRP00015056517.1"/>
    <property type="gene ID" value="ENSCCRG00015023220.1"/>
</dbReference>
<evidence type="ECO:0000256" key="3">
    <source>
        <dbReference type="ARBA" id="ARBA00022691"/>
    </source>
</evidence>
<dbReference type="CDD" id="cd02440">
    <property type="entry name" value="AdoMet_MTases"/>
    <property type="match status" value="1"/>
</dbReference>
<dbReference type="InterPro" id="IPR029063">
    <property type="entry name" value="SAM-dependent_MTases_sf"/>
</dbReference>
<dbReference type="GO" id="GO:0032259">
    <property type="term" value="P:methylation"/>
    <property type="evidence" value="ECO:0007669"/>
    <property type="project" value="UniProtKB-KW"/>
</dbReference>
<evidence type="ECO:0000256" key="7">
    <source>
        <dbReference type="SAM" id="Phobius"/>
    </source>
</evidence>
<dbReference type="Gene3D" id="2.70.160.11">
    <property type="entry name" value="Hnrnp arginine n-methyltransferase1"/>
    <property type="match status" value="1"/>
</dbReference>
<keyword evidence="7" id="KW-0812">Transmembrane</keyword>
<dbReference type="GO" id="GO:0005634">
    <property type="term" value="C:nucleus"/>
    <property type="evidence" value="ECO:0007669"/>
    <property type="project" value="TreeGrafter"/>
</dbReference>
<dbReference type="AlphaFoldDB" id="A0A8C1VV11"/>
<dbReference type="Gene3D" id="3.40.50.150">
    <property type="entry name" value="Vaccinia Virus protein VP39"/>
    <property type="match status" value="1"/>
</dbReference>
<proteinExistence type="predicted"/>
<evidence type="ECO:0000256" key="6">
    <source>
        <dbReference type="SAM" id="MobiDB-lite"/>
    </source>
</evidence>
<keyword evidence="7" id="KW-0472">Membrane</keyword>
<dbReference type="FunFam" id="3.40.50.150:FF:000078">
    <property type="entry name" value="Protein arginine methyltransferase 9"/>
    <property type="match status" value="1"/>
</dbReference>
<dbReference type="PROSITE" id="PS51678">
    <property type="entry name" value="SAM_MT_PRMT"/>
    <property type="match status" value="1"/>
</dbReference>
<dbReference type="PANTHER" id="PTHR11006:SF60">
    <property type="entry name" value="PROTEIN ARGININE N-METHYLTRANSFERASE 9"/>
    <property type="match status" value="1"/>
</dbReference>
<dbReference type="Gene3D" id="1.25.40.10">
    <property type="entry name" value="Tetratricopeptide repeat domain"/>
    <property type="match status" value="1"/>
</dbReference>
<name>A0A8C1VV11_CYPCA</name>
<keyword evidence="4" id="KW-0802">TPR repeat</keyword>
<dbReference type="Proteomes" id="UP000694700">
    <property type="component" value="Unplaced"/>
</dbReference>
<dbReference type="InterPro" id="IPR025799">
    <property type="entry name" value="Arg_MeTrfase"/>
</dbReference>
<dbReference type="FunFam" id="3.40.50.150:FF:000384">
    <property type="entry name" value="Protein arginine methyltransferase 9"/>
    <property type="match status" value="1"/>
</dbReference>
<dbReference type="GO" id="GO:0042054">
    <property type="term" value="F:histone methyltransferase activity"/>
    <property type="evidence" value="ECO:0007669"/>
    <property type="project" value="TreeGrafter"/>
</dbReference>
<dbReference type="PANTHER" id="PTHR11006">
    <property type="entry name" value="PROTEIN ARGININE N-METHYLTRANSFERASE"/>
    <property type="match status" value="1"/>
</dbReference>
<feature type="repeat" description="TPR" evidence="4">
    <location>
        <begin position="104"/>
        <end position="137"/>
    </location>
</feature>
<feature type="compositionally biased region" description="Basic residues" evidence="6">
    <location>
        <begin position="7"/>
        <end position="17"/>
    </location>
</feature>
<accession>A0A8C1VV11</accession>
<feature type="transmembrane region" description="Helical" evidence="7">
    <location>
        <begin position="701"/>
        <end position="719"/>
    </location>
</feature>
<dbReference type="Pfam" id="PF22528">
    <property type="entry name" value="PRMT_C"/>
    <property type="match status" value="1"/>
</dbReference>
<dbReference type="FunFam" id="1.25.40.10:FF:000138">
    <property type="entry name" value="Protein arginine methyltransferase 9"/>
    <property type="match status" value="1"/>
</dbReference>
<dbReference type="SUPFAM" id="SSF53335">
    <property type="entry name" value="S-adenosyl-L-methionine-dependent methyltransferases"/>
    <property type="match status" value="1"/>
</dbReference>
<protein>
    <submittedName>
        <fullName evidence="9">Protein arginine methyltransferase 9</fullName>
    </submittedName>
</protein>